<dbReference type="RefSeq" id="WP_105513743.1">
    <property type="nucleotide sequence ID" value="NZ_PVEP01000002.1"/>
</dbReference>
<dbReference type="Proteomes" id="UP000238338">
    <property type="component" value="Unassembled WGS sequence"/>
</dbReference>
<keyword evidence="2" id="KW-1185">Reference proteome</keyword>
<gene>
    <name evidence="1" type="ORF">LX70_01298</name>
</gene>
<name>A0A2S8S9M5_9RHOB</name>
<protein>
    <submittedName>
        <fullName evidence="1">Uncharacterized protein</fullName>
    </submittedName>
</protein>
<dbReference type="AlphaFoldDB" id="A0A2S8S9M5"/>
<dbReference type="EMBL" id="PVEP01000002">
    <property type="protein sequence ID" value="PQV57494.1"/>
    <property type="molecule type" value="Genomic_DNA"/>
</dbReference>
<proteinExistence type="predicted"/>
<accession>A0A2S8S9M5</accession>
<evidence type="ECO:0000313" key="1">
    <source>
        <dbReference type="EMBL" id="PQV57494.1"/>
    </source>
</evidence>
<organism evidence="1 2">
    <name type="scientific">Albidovulum denitrificans</name>
    <dbReference type="NCBI Taxonomy" id="404881"/>
    <lineage>
        <taxon>Bacteria</taxon>
        <taxon>Pseudomonadati</taxon>
        <taxon>Pseudomonadota</taxon>
        <taxon>Alphaproteobacteria</taxon>
        <taxon>Rhodobacterales</taxon>
        <taxon>Paracoccaceae</taxon>
        <taxon>Albidovulum</taxon>
    </lineage>
</organism>
<dbReference type="OrthoDB" id="7644647at2"/>
<evidence type="ECO:0000313" key="2">
    <source>
        <dbReference type="Proteomes" id="UP000238338"/>
    </source>
</evidence>
<comment type="caution">
    <text evidence="1">The sequence shown here is derived from an EMBL/GenBank/DDBJ whole genome shotgun (WGS) entry which is preliminary data.</text>
</comment>
<sequence>MTAPGPGHNGGPGLEGGRSWRVQCWRAARADLLPKLPVEVVRLRVKRAAEIGLDYRTYAGVRAATGHDLIAFLFSNNALRLLRDSDRMQAAEAAKLAALTGIARALAVHPPLDPARMTAALAGQGVALDAAARAPGLTDGWGATRARLREIAVALKAPTDRILVIGDTMIEGEWPGIARMAGYLPADRFFADRTPPAPSAGWHIGGA</sequence>
<reference evidence="1 2" key="1">
    <citation type="submission" date="2018-02" db="EMBL/GenBank/DDBJ databases">
        <title>Genomic Encyclopedia of Archaeal and Bacterial Type Strains, Phase II (KMG-II): from individual species to whole genera.</title>
        <authorList>
            <person name="Goeker M."/>
        </authorList>
    </citation>
    <scope>NUCLEOTIDE SEQUENCE [LARGE SCALE GENOMIC DNA]</scope>
    <source>
        <strain evidence="1 2">DSM 18921</strain>
    </source>
</reference>